<evidence type="ECO:0000313" key="4">
    <source>
        <dbReference type="Proteomes" id="UP000198305"/>
    </source>
</evidence>
<dbReference type="EMBL" id="FZOA01000002">
    <property type="protein sequence ID" value="SNR69626.1"/>
    <property type="molecule type" value="Genomic_DNA"/>
</dbReference>
<keyword evidence="2" id="KW-0732">Signal</keyword>
<feature type="transmembrane region" description="Helical" evidence="1">
    <location>
        <begin position="137"/>
        <end position="155"/>
    </location>
</feature>
<dbReference type="Pfam" id="PF04955">
    <property type="entry name" value="HupE_UreJ"/>
    <property type="match status" value="1"/>
</dbReference>
<proteinExistence type="predicted"/>
<keyword evidence="1" id="KW-1133">Transmembrane helix</keyword>
<feature type="transmembrane region" description="Helical" evidence="1">
    <location>
        <begin position="112"/>
        <end position="131"/>
    </location>
</feature>
<keyword evidence="1" id="KW-0472">Membrane</keyword>
<keyword evidence="1" id="KW-0812">Transmembrane</keyword>
<dbReference type="AlphaFoldDB" id="A0A238YEB7"/>
<evidence type="ECO:0000256" key="2">
    <source>
        <dbReference type="SAM" id="SignalP"/>
    </source>
</evidence>
<sequence>MKIARLAALGLLVFSPLALAHPGHAVHGFSAGFMHPLTGLDHLLVMLAVGVWAGKIGGAARWQLPLTFVVVMALGALLGMTGYSLAPIETLLAASVMALGVLLVVSFRLPRLLQLGLVALFAVLHGLAHGAELSSGQGAYVMLGMLLATALLHGVGVSLSASRLPRLVQSVIGCTMIVLGACFLAV</sequence>
<feature type="signal peptide" evidence="2">
    <location>
        <begin position="1"/>
        <end position="20"/>
    </location>
</feature>
<feature type="transmembrane region" description="Helical" evidence="1">
    <location>
        <begin position="36"/>
        <end position="54"/>
    </location>
</feature>
<dbReference type="OrthoDB" id="9808192at2"/>
<feature type="chain" id="PRO_5013280444" evidence="2">
    <location>
        <begin position="21"/>
        <end position="186"/>
    </location>
</feature>
<feature type="transmembrane region" description="Helical" evidence="1">
    <location>
        <begin position="66"/>
        <end position="85"/>
    </location>
</feature>
<dbReference type="Proteomes" id="UP000198305">
    <property type="component" value="Unassembled WGS sequence"/>
</dbReference>
<gene>
    <name evidence="3" type="ORF">SAMN05192560_0547</name>
</gene>
<name>A0A238YEB7_9PROT</name>
<keyword evidence="4" id="KW-1185">Reference proteome</keyword>
<dbReference type="RefSeq" id="WP_089374699.1">
    <property type="nucleotide sequence ID" value="NZ_FZOA01000002.1"/>
</dbReference>
<evidence type="ECO:0000256" key="1">
    <source>
        <dbReference type="SAM" id="Phobius"/>
    </source>
</evidence>
<feature type="transmembrane region" description="Helical" evidence="1">
    <location>
        <begin position="91"/>
        <end position="107"/>
    </location>
</feature>
<dbReference type="PIRSF" id="PIRSF016919">
    <property type="entry name" value="HupE_UreJ"/>
    <property type="match status" value="1"/>
</dbReference>
<accession>A0A238YEB7</accession>
<dbReference type="InterPro" id="IPR007038">
    <property type="entry name" value="HupE_UreJ"/>
</dbReference>
<feature type="transmembrane region" description="Helical" evidence="1">
    <location>
        <begin position="167"/>
        <end position="185"/>
    </location>
</feature>
<reference evidence="4" key="1">
    <citation type="submission" date="2017-06" db="EMBL/GenBank/DDBJ databases">
        <authorList>
            <person name="Varghese N."/>
            <person name="Submissions S."/>
        </authorList>
    </citation>
    <scope>NUCLEOTIDE SEQUENCE [LARGE SCALE GENOMIC DNA]</scope>
    <source>
        <strain evidence="4">Ca-68</strain>
    </source>
</reference>
<evidence type="ECO:0000313" key="3">
    <source>
        <dbReference type="EMBL" id="SNR69626.1"/>
    </source>
</evidence>
<protein>
    <submittedName>
        <fullName evidence="3">Urease accessory protein</fullName>
    </submittedName>
</protein>
<organism evidence="3 4">
    <name type="scientific">Methylobacillus rhizosphaerae</name>
    <dbReference type="NCBI Taxonomy" id="551994"/>
    <lineage>
        <taxon>Bacteria</taxon>
        <taxon>Pseudomonadati</taxon>
        <taxon>Pseudomonadota</taxon>
        <taxon>Betaproteobacteria</taxon>
        <taxon>Nitrosomonadales</taxon>
        <taxon>Methylophilaceae</taxon>
        <taxon>Methylobacillus</taxon>
    </lineage>
</organism>